<evidence type="ECO:0000313" key="2">
    <source>
        <dbReference type="EMBL" id="CAF0877016.1"/>
    </source>
</evidence>
<protein>
    <submittedName>
        <fullName evidence="2">Uncharacterized protein</fullName>
    </submittedName>
</protein>
<sequence length="273" mass="31499">MVVAIISTIGLIFAYECFLPESTKPKEGPCGLNGVMDCFAFIDGENKPSSYFQCETGQEVNTTFNDNIVCYRWMWKDLTTLRLIEQIGICAAVLQAIQGFLKIYFSANFFAFERRKGIISGMFHVAKLIATPNPFLLRHRDQWALLKRPTWLCLFLLTGALLAVLPVIILVIEGYELISLSLLSYTLMLFLWVTWWFAILLGVITDLNDSFTFSQPHDHESAMDVLRIRNRTVQEQQDDSSRTCTAILRCRRPNRVHPHREENDMDLTERQQY</sequence>
<dbReference type="Proteomes" id="UP000663881">
    <property type="component" value="Unassembled WGS sequence"/>
</dbReference>
<feature type="transmembrane region" description="Helical" evidence="1">
    <location>
        <begin position="117"/>
        <end position="137"/>
    </location>
</feature>
<evidence type="ECO:0000313" key="3">
    <source>
        <dbReference type="EMBL" id="CAF3865255.1"/>
    </source>
</evidence>
<name>A0A813XVL3_9BILA</name>
<keyword evidence="1" id="KW-1133">Transmembrane helix</keyword>
<gene>
    <name evidence="3" type="ORF">OKA104_LOCUS22271</name>
    <name evidence="2" type="ORF">VCS650_LOCUS8038</name>
</gene>
<organism evidence="2 4">
    <name type="scientific">Adineta steineri</name>
    <dbReference type="NCBI Taxonomy" id="433720"/>
    <lineage>
        <taxon>Eukaryota</taxon>
        <taxon>Metazoa</taxon>
        <taxon>Spiralia</taxon>
        <taxon>Gnathifera</taxon>
        <taxon>Rotifera</taxon>
        <taxon>Eurotatoria</taxon>
        <taxon>Bdelloidea</taxon>
        <taxon>Adinetida</taxon>
        <taxon>Adinetidae</taxon>
        <taxon>Adineta</taxon>
    </lineage>
</organism>
<reference evidence="2" key="1">
    <citation type="submission" date="2021-02" db="EMBL/GenBank/DDBJ databases">
        <authorList>
            <person name="Nowell W R."/>
        </authorList>
    </citation>
    <scope>NUCLEOTIDE SEQUENCE</scope>
</reference>
<dbReference type="EMBL" id="CAJOAY010001610">
    <property type="protein sequence ID" value="CAF3865255.1"/>
    <property type="molecule type" value="Genomic_DNA"/>
</dbReference>
<accession>A0A813XVL3</accession>
<evidence type="ECO:0000256" key="1">
    <source>
        <dbReference type="SAM" id="Phobius"/>
    </source>
</evidence>
<dbReference type="AlphaFoldDB" id="A0A813XVL3"/>
<keyword evidence="1" id="KW-0812">Transmembrane</keyword>
<dbReference type="EMBL" id="CAJNON010000052">
    <property type="protein sequence ID" value="CAF0877016.1"/>
    <property type="molecule type" value="Genomic_DNA"/>
</dbReference>
<keyword evidence="1" id="KW-0472">Membrane</keyword>
<proteinExistence type="predicted"/>
<feature type="transmembrane region" description="Helical" evidence="1">
    <location>
        <begin position="182"/>
        <end position="204"/>
    </location>
</feature>
<dbReference type="Proteomes" id="UP000663891">
    <property type="component" value="Unassembled WGS sequence"/>
</dbReference>
<comment type="caution">
    <text evidence="2">The sequence shown here is derived from an EMBL/GenBank/DDBJ whole genome shotgun (WGS) entry which is preliminary data.</text>
</comment>
<evidence type="ECO:0000313" key="4">
    <source>
        <dbReference type="Proteomes" id="UP000663891"/>
    </source>
</evidence>
<feature type="transmembrane region" description="Helical" evidence="1">
    <location>
        <begin position="149"/>
        <end position="170"/>
    </location>
</feature>